<dbReference type="InterPro" id="IPR020781">
    <property type="entry name" value="ATPase_OSCP/d_CS"/>
</dbReference>
<keyword evidence="8" id="KW-1003">Cell membrane</keyword>
<comment type="subcellular location">
    <subcellularLocation>
        <location evidence="8">Cell membrane</location>
        <topology evidence="8">Peripheral membrane protein</topology>
    </subcellularLocation>
    <subcellularLocation>
        <location evidence="1">Membrane</location>
    </subcellularLocation>
</comment>
<keyword evidence="3 8" id="KW-0375">Hydrogen ion transport</keyword>
<dbReference type="GO" id="GO:0045259">
    <property type="term" value="C:proton-transporting ATP synthase complex"/>
    <property type="evidence" value="ECO:0007669"/>
    <property type="project" value="UniProtKB-KW"/>
</dbReference>
<name>A0A0W1A572_9GAMM</name>
<comment type="function">
    <text evidence="8">F(1)F(0) ATP synthase produces ATP from ADP in the presence of a proton or sodium gradient. F-type ATPases consist of two structural domains, F(1) containing the extramembraneous catalytic core and F(0) containing the membrane proton channel, linked together by a central stalk and a peripheral stalk. During catalysis, ATP synthesis in the catalytic domain of F(1) is coupled via a rotary mechanism of the central stalk subunits to proton translocation.</text>
</comment>
<protein>
    <recommendedName>
        <fullName evidence="8">ATP synthase subunit delta</fullName>
    </recommendedName>
    <alternativeName>
        <fullName evidence="8">ATP synthase F(1) sector subunit delta</fullName>
    </alternativeName>
    <alternativeName>
        <fullName evidence="8">F-type ATPase subunit delta</fullName>
        <shortName evidence="8">F-ATPase subunit delta</shortName>
    </alternativeName>
</protein>
<proteinExistence type="inferred from homology"/>
<sequence length="180" mass="20085">MSDSTTIARPYAKAIFEYALSENKLSEWSKYLTLLAITVLTQEASSFIENPASTEEQQIELLQSVAEANFKKQEALNNLIQLLTHNKRLLLLPEIKALYEIYKSEQEKILEVDVISFSELSSSQQQKLCDTLSNKLKRKVSLQISIDHSLLGGALIRAGDLVIDGTVRGKLNMLSTNLAA</sequence>
<keyword evidence="5 8" id="KW-0472">Membrane</keyword>
<dbReference type="PATRIC" id="fig|66969.6.peg.2384"/>
<comment type="caution">
    <text evidence="9">The sequence shown here is derived from an EMBL/GenBank/DDBJ whole genome shotgun (WGS) entry which is preliminary data.</text>
</comment>
<evidence type="ECO:0000256" key="1">
    <source>
        <dbReference type="ARBA" id="ARBA00004370"/>
    </source>
</evidence>
<keyword evidence="7 8" id="KW-0066">ATP synthesis</keyword>
<evidence type="ECO:0000313" key="9">
    <source>
        <dbReference type="EMBL" id="KTD76470.1"/>
    </source>
</evidence>
<dbReference type="AlphaFoldDB" id="A0A0W1A572"/>
<dbReference type="InterPro" id="IPR026015">
    <property type="entry name" value="ATP_synth_OSCP/delta_N_sf"/>
</dbReference>
<gene>
    <name evidence="8" type="primary">atpH</name>
    <name evidence="9" type="ORF">Lwal_2192</name>
</gene>
<dbReference type="Pfam" id="PF00213">
    <property type="entry name" value="OSCP"/>
    <property type="match status" value="1"/>
</dbReference>
<evidence type="ECO:0000256" key="7">
    <source>
        <dbReference type="ARBA" id="ARBA00023310"/>
    </source>
</evidence>
<dbReference type="SUPFAM" id="SSF47928">
    <property type="entry name" value="N-terminal domain of the delta subunit of the F1F0-ATP synthase"/>
    <property type="match status" value="1"/>
</dbReference>
<keyword evidence="4 8" id="KW-0406">Ion transport</keyword>
<evidence type="ECO:0000256" key="8">
    <source>
        <dbReference type="HAMAP-Rule" id="MF_01416"/>
    </source>
</evidence>
<dbReference type="PROSITE" id="PS00389">
    <property type="entry name" value="ATPASE_DELTA"/>
    <property type="match status" value="1"/>
</dbReference>
<dbReference type="GO" id="GO:0046933">
    <property type="term" value="F:proton-transporting ATP synthase activity, rotational mechanism"/>
    <property type="evidence" value="ECO:0007669"/>
    <property type="project" value="UniProtKB-UniRule"/>
</dbReference>
<dbReference type="Gene3D" id="1.10.520.20">
    <property type="entry name" value="N-terminal domain of the delta subunit of the F1F0-ATP synthase"/>
    <property type="match status" value="1"/>
</dbReference>
<reference evidence="9 10" key="1">
    <citation type="submission" date="2015-11" db="EMBL/GenBank/DDBJ databases">
        <title>Genomic analysis of 38 Legionella species identifies large and diverse effector repertoires.</title>
        <authorList>
            <person name="Burstein D."/>
            <person name="Amaro F."/>
            <person name="Zusman T."/>
            <person name="Lifshitz Z."/>
            <person name="Cohen O."/>
            <person name="Gilbert J.A."/>
            <person name="Pupko T."/>
            <person name="Shuman H.A."/>
            <person name="Segal G."/>
        </authorList>
    </citation>
    <scope>NUCLEOTIDE SEQUENCE [LARGE SCALE GENOMIC DNA]</scope>
    <source>
        <strain evidence="9 10">ATCC 51914</strain>
    </source>
</reference>
<evidence type="ECO:0000256" key="4">
    <source>
        <dbReference type="ARBA" id="ARBA00023065"/>
    </source>
</evidence>
<dbReference type="EMBL" id="LNZB01000051">
    <property type="protein sequence ID" value="KTD76470.1"/>
    <property type="molecule type" value="Genomic_DNA"/>
</dbReference>
<keyword evidence="2 8" id="KW-0813">Transport</keyword>
<evidence type="ECO:0000256" key="2">
    <source>
        <dbReference type="ARBA" id="ARBA00022448"/>
    </source>
</evidence>
<dbReference type="InterPro" id="IPR000711">
    <property type="entry name" value="ATPase_OSCP/dsu"/>
</dbReference>
<comment type="similarity">
    <text evidence="8">Belongs to the ATPase delta chain family.</text>
</comment>
<dbReference type="STRING" id="66969.Lwal_2192"/>
<organism evidence="9 10">
    <name type="scientific">Legionella waltersii</name>
    <dbReference type="NCBI Taxonomy" id="66969"/>
    <lineage>
        <taxon>Bacteria</taxon>
        <taxon>Pseudomonadati</taxon>
        <taxon>Pseudomonadota</taxon>
        <taxon>Gammaproteobacteria</taxon>
        <taxon>Legionellales</taxon>
        <taxon>Legionellaceae</taxon>
        <taxon>Legionella</taxon>
    </lineage>
</organism>
<evidence type="ECO:0000256" key="3">
    <source>
        <dbReference type="ARBA" id="ARBA00022781"/>
    </source>
</evidence>
<dbReference type="NCBIfam" id="NF004402">
    <property type="entry name" value="PRK05758.2-2"/>
    <property type="match status" value="1"/>
</dbReference>
<dbReference type="HAMAP" id="MF_01416">
    <property type="entry name" value="ATP_synth_delta_bact"/>
    <property type="match status" value="1"/>
</dbReference>
<dbReference type="RefSeq" id="WP_058480824.1">
    <property type="nucleotide sequence ID" value="NZ_CAAAIQ010000001.1"/>
</dbReference>
<dbReference type="PANTHER" id="PTHR11910">
    <property type="entry name" value="ATP SYNTHASE DELTA CHAIN"/>
    <property type="match status" value="1"/>
</dbReference>
<comment type="function">
    <text evidence="8">This protein is part of the stalk that links CF(0) to CF(1). It either transmits conformational changes from CF(0) to CF(1) or is implicated in proton conduction.</text>
</comment>
<dbReference type="NCBIfam" id="TIGR01145">
    <property type="entry name" value="ATP_synt_delta"/>
    <property type="match status" value="1"/>
</dbReference>
<keyword evidence="6 8" id="KW-0139">CF(1)</keyword>
<evidence type="ECO:0000256" key="6">
    <source>
        <dbReference type="ARBA" id="ARBA00023196"/>
    </source>
</evidence>
<accession>A0A0W1A572</accession>
<dbReference type="GO" id="GO:0005886">
    <property type="term" value="C:plasma membrane"/>
    <property type="evidence" value="ECO:0007669"/>
    <property type="project" value="UniProtKB-SubCell"/>
</dbReference>
<dbReference type="PRINTS" id="PR00125">
    <property type="entry name" value="ATPASEDELTA"/>
</dbReference>
<evidence type="ECO:0000313" key="10">
    <source>
        <dbReference type="Proteomes" id="UP000054729"/>
    </source>
</evidence>
<keyword evidence="10" id="KW-1185">Reference proteome</keyword>
<evidence type="ECO:0000256" key="5">
    <source>
        <dbReference type="ARBA" id="ARBA00023136"/>
    </source>
</evidence>
<dbReference type="Proteomes" id="UP000054729">
    <property type="component" value="Unassembled WGS sequence"/>
</dbReference>